<keyword evidence="5 8" id="KW-0067">ATP-binding</keyword>
<dbReference type="PROSITE" id="PS00674">
    <property type="entry name" value="AAA"/>
    <property type="match status" value="1"/>
</dbReference>
<keyword evidence="3 8" id="KW-0547">Nucleotide-binding</keyword>
<keyword evidence="4" id="KW-0378">Hydrolase</keyword>
<dbReference type="InterPro" id="IPR050747">
    <property type="entry name" value="Mitochondrial_chaperone_BCS1"/>
</dbReference>
<dbReference type="EMBL" id="OX459126">
    <property type="protein sequence ID" value="CAI9118007.1"/>
    <property type="molecule type" value="Genomic_DNA"/>
</dbReference>
<dbReference type="GO" id="GO:0016887">
    <property type="term" value="F:ATP hydrolysis activity"/>
    <property type="evidence" value="ECO:0007669"/>
    <property type="project" value="InterPro"/>
</dbReference>
<dbReference type="Pfam" id="PF25568">
    <property type="entry name" value="AAA_lid_At3g28540"/>
    <property type="match status" value="1"/>
</dbReference>
<evidence type="ECO:0000313" key="12">
    <source>
        <dbReference type="EMBL" id="CAI9118007.1"/>
    </source>
</evidence>
<evidence type="ECO:0000256" key="10">
    <source>
        <dbReference type="SAM" id="Phobius"/>
    </source>
</evidence>
<reference evidence="12" key="1">
    <citation type="submission" date="2023-03" db="EMBL/GenBank/DDBJ databases">
        <authorList>
            <person name="Julca I."/>
        </authorList>
    </citation>
    <scope>NUCLEOTIDE SEQUENCE</scope>
</reference>
<dbReference type="CDD" id="cd19510">
    <property type="entry name" value="RecA-like_BCS1"/>
    <property type="match status" value="1"/>
</dbReference>
<evidence type="ECO:0000256" key="1">
    <source>
        <dbReference type="ARBA" id="ARBA00001946"/>
    </source>
</evidence>
<dbReference type="InterPro" id="IPR025753">
    <property type="entry name" value="AAA_N_dom"/>
</dbReference>
<dbReference type="Proteomes" id="UP001161247">
    <property type="component" value="Chromosome 9"/>
</dbReference>
<dbReference type="InterPro" id="IPR003960">
    <property type="entry name" value="ATPase_AAA_CS"/>
</dbReference>
<evidence type="ECO:0000256" key="2">
    <source>
        <dbReference type="ARBA" id="ARBA00007448"/>
    </source>
</evidence>
<feature type="compositionally biased region" description="Basic and acidic residues" evidence="9">
    <location>
        <begin position="361"/>
        <end position="380"/>
    </location>
</feature>
<dbReference type="Pfam" id="PF00004">
    <property type="entry name" value="AAA"/>
    <property type="match status" value="1"/>
</dbReference>
<evidence type="ECO:0000256" key="8">
    <source>
        <dbReference type="RuleBase" id="RU003651"/>
    </source>
</evidence>
<dbReference type="GO" id="GO:0006950">
    <property type="term" value="P:response to stress"/>
    <property type="evidence" value="ECO:0007669"/>
    <property type="project" value="UniProtKB-ARBA"/>
</dbReference>
<dbReference type="Pfam" id="PF14363">
    <property type="entry name" value="AAA_assoc"/>
    <property type="match status" value="1"/>
</dbReference>
<gene>
    <name evidence="12" type="ORF">OLC1_LOCUS23983</name>
</gene>
<dbReference type="AlphaFoldDB" id="A0AAV1EEN0"/>
<keyword evidence="10" id="KW-1133">Transmembrane helix</keyword>
<sequence length="505" mass="58682">MLSGRPTNSLCLLLEWSTIHRDYKAESKRCFILYLFNNNKTFVKTMKILGIPVTELVSGLGGILFLWSAINQFLPKKFQYLFQKWCTHLVCFIFPRIYITFNEYCEDGRSNEAYSCIKNYLGTKSVKKAEYLKAEKSRNSKSLEFTLDEGDEVVDEFRDVKITWVAYQETIKDGGGGGSRNGRPFEKRYFILKVHSRYRDLVMEDYMNFVMKEGNAIEFKNRKRRLYTNNKDDDFFWKGRWSYINFQHPATLDSLGMDPEKKEKILDDLDSFKNGKDYYKKIGKAWKRGYLLYGPPGSGKSTMIAAMANYLDYDIYDLEVTTVKENAELKQLLIDTSNKSIIVIEDIDCSLNLTGSRKKNEKGSEEEKRKQSDETEDDKNKSKVTLSGLLNFIDGIWSACGEERVIVFTTNHVEKLDPALIRRGRMDMHIEMSYCKFEAFKILAKNYLGIDEHPLFAEIRELLEEKNVCPCDVAENLMPRGKSEDHVKKCLVRLIEAIKATDCWI</sequence>
<dbReference type="Gene3D" id="6.10.280.40">
    <property type="match status" value="1"/>
</dbReference>
<dbReference type="InterPro" id="IPR027417">
    <property type="entry name" value="P-loop_NTPase"/>
</dbReference>
<dbReference type="InterPro" id="IPR003959">
    <property type="entry name" value="ATPase_AAA_core"/>
</dbReference>
<proteinExistence type="inferred from homology"/>
<dbReference type="GO" id="GO:0005524">
    <property type="term" value="F:ATP binding"/>
    <property type="evidence" value="ECO:0007669"/>
    <property type="project" value="UniProtKB-KW"/>
</dbReference>
<feature type="domain" description="AAA+ ATPase" evidence="11">
    <location>
        <begin position="286"/>
        <end position="436"/>
    </location>
</feature>
<comment type="cofactor">
    <cofactor evidence="1">
        <name>Mg(2+)</name>
        <dbReference type="ChEBI" id="CHEBI:18420"/>
    </cofactor>
</comment>
<organism evidence="12 13">
    <name type="scientific">Oldenlandia corymbosa var. corymbosa</name>
    <dbReference type="NCBI Taxonomy" id="529605"/>
    <lineage>
        <taxon>Eukaryota</taxon>
        <taxon>Viridiplantae</taxon>
        <taxon>Streptophyta</taxon>
        <taxon>Embryophyta</taxon>
        <taxon>Tracheophyta</taxon>
        <taxon>Spermatophyta</taxon>
        <taxon>Magnoliopsida</taxon>
        <taxon>eudicotyledons</taxon>
        <taxon>Gunneridae</taxon>
        <taxon>Pentapetalae</taxon>
        <taxon>asterids</taxon>
        <taxon>lamiids</taxon>
        <taxon>Gentianales</taxon>
        <taxon>Rubiaceae</taxon>
        <taxon>Rubioideae</taxon>
        <taxon>Spermacoceae</taxon>
        <taxon>Hedyotis-Oldenlandia complex</taxon>
        <taxon>Oldenlandia</taxon>
    </lineage>
</organism>
<evidence type="ECO:0000256" key="6">
    <source>
        <dbReference type="ARBA" id="ARBA00022842"/>
    </source>
</evidence>
<dbReference type="SUPFAM" id="SSF52540">
    <property type="entry name" value="P-loop containing nucleoside triphosphate hydrolases"/>
    <property type="match status" value="1"/>
</dbReference>
<dbReference type="InterPro" id="IPR003593">
    <property type="entry name" value="AAA+_ATPase"/>
</dbReference>
<dbReference type="FunFam" id="3.40.50.300:FF:001122">
    <property type="entry name" value="AAA-ATPase ASD, mitochondrial"/>
    <property type="match status" value="1"/>
</dbReference>
<evidence type="ECO:0000313" key="13">
    <source>
        <dbReference type="Proteomes" id="UP001161247"/>
    </source>
</evidence>
<evidence type="ECO:0000256" key="4">
    <source>
        <dbReference type="ARBA" id="ARBA00022801"/>
    </source>
</evidence>
<evidence type="ECO:0000256" key="5">
    <source>
        <dbReference type="ARBA" id="ARBA00022840"/>
    </source>
</evidence>
<comment type="catalytic activity">
    <reaction evidence="7">
        <text>ATP + H2O = ADP + phosphate + H(+)</text>
        <dbReference type="Rhea" id="RHEA:13065"/>
        <dbReference type="ChEBI" id="CHEBI:15377"/>
        <dbReference type="ChEBI" id="CHEBI:15378"/>
        <dbReference type="ChEBI" id="CHEBI:30616"/>
        <dbReference type="ChEBI" id="CHEBI:43474"/>
        <dbReference type="ChEBI" id="CHEBI:456216"/>
    </reaction>
</comment>
<dbReference type="InterPro" id="IPR058017">
    <property type="entry name" value="At3g28540-like_C"/>
</dbReference>
<feature type="region of interest" description="Disordered" evidence="9">
    <location>
        <begin position="355"/>
        <end position="380"/>
    </location>
</feature>
<comment type="similarity">
    <text evidence="2">Belongs to the AAA ATPase family. BCS1 subfamily.</text>
</comment>
<keyword evidence="6" id="KW-0460">Magnesium</keyword>
<accession>A0AAV1EEN0</accession>
<evidence type="ECO:0000256" key="3">
    <source>
        <dbReference type="ARBA" id="ARBA00022741"/>
    </source>
</evidence>
<dbReference type="Gene3D" id="3.40.50.300">
    <property type="entry name" value="P-loop containing nucleotide triphosphate hydrolases"/>
    <property type="match status" value="1"/>
</dbReference>
<evidence type="ECO:0000256" key="7">
    <source>
        <dbReference type="ARBA" id="ARBA00049360"/>
    </source>
</evidence>
<name>A0AAV1EEN0_OLDCO</name>
<feature type="transmembrane region" description="Helical" evidence="10">
    <location>
        <begin position="48"/>
        <end position="70"/>
    </location>
</feature>
<protein>
    <submittedName>
        <fullName evidence="12">OLC1v1019507C1</fullName>
    </submittedName>
</protein>
<keyword evidence="10" id="KW-0472">Membrane</keyword>
<keyword evidence="13" id="KW-1185">Reference proteome</keyword>
<evidence type="ECO:0000256" key="9">
    <source>
        <dbReference type="SAM" id="MobiDB-lite"/>
    </source>
</evidence>
<dbReference type="SMART" id="SM00382">
    <property type="entry name" value="AAA"/>
    <property type="match status" value="1"/>
</dbReference>
<dbReference type="PANTHER" id="PTHR23070">
    <property type="entry name" value="BCS1 AAA-TYPE ATPASE"/>
    <property type="match status" value="1"/>
</dbReference>
<keyword evidence="10" id="KW-0812">Transmembrane</keyword>
<evidence type="ECO:0000259" key="11">
    <source>
        <dbReference type="SMART" id="SM00382"/>
    </source>
</evidence>